<dbReference type="Proteomes" id="UP001229836">
    <property type="component" value="Chromosome"/>
</dbReference>
<dbReference type="EMBL" id="CP125669">
    <property type="protein sequence ID" value="WHP07522.1"/>
    <property type="molecule type" value="Genomic_DNA"/>
</dbReference>
<keyword evidence="4" id="KW-0233">DNA recombination</keyword>
<dbReference type="InterPro" id="IPR011010">
    <property type="entry name" value="DNA_brk_join_enz"/>
</dbReference>
<protein>
    <submittedName>
        <fullName evidence="6">Tyrosine-type recombinase/integrase</fullName>
    </submittedName>
</protein>
<dbReference type="PANTHER" id="PTHR30629">
    <property type="entry name" value="PROPHAGE INTEGRASE"/>
    <property type="match status" value="1"/>
</dbReference>
<dbReference type="Pfam" id="PF00589">
    <property type="entry name" value="Phage_integrase"/>
    <property type="match status" value="1"/>
</dbReference>
<keyword evidence="2" id="KW-0229">DNA integration</keyword>
<accession>A0ABY8SAI0</accession>
<dbReference type="InterPro" id="IPR013762">
    <property type="entry name" value="Integrase-like_cat_sf"/>
</dbReference>
<dbReference type="InterPro" id="IPR002104">
    <property type="entry name" value="Integrase_catalytic"/>
</dbReference>
<feature type="domain" description="Tyr recombinase" evidence="5">
    <location>
        <begin position="202"/>
        <end position="378"/>
    </location>
</feature>
<comment type="similarity">
    <text evidence="1">Belongs to the 'phage' integrase family.</text>
</comment>
<dbReference type="Pfam" id="PF22022">
    <property type="entry name" value="Phage_int_M"/>
    <property type="match status" value="1"/>
</dbReference>
<dbReference type="Gene3D" id="1.10.150.130">
    <property type="match status" value="1"/>
</dbReference>
<evidence type="ECO:0000313" key="6">
    <source>
        <dbReference type="EMBL" id="WHP07522.1"/>
    </source>
</evidence>
<dbReference type="PANTHER" id="PTHR30629:SF2">
    <property type="entry name" value="PROPHAGE INTEGRASE INTS-RELATED"/>
    <property type="match status" value="1"/>
</dbReference>
<reference evidence="6 7" key="1">
    <citation type="submission" date="2023-05" db="EMBL/GenBank/DDBJ databases">
        <title>The complete genome of Acinetobacter sp. nov KCTC 92772.</title>
        <authorList>
            <person name="Zhou G."/>
        </authorList>
    </citation>
    <scope>NUCLEOTIDE SEQUENCE [LARGE SCALE GENOMIC DNA]</scope>
    <source>
        <strain evidence="6 7">KCTC 92772</strain>
    </source>
</reference>
<dbReference type="Gene3D" id="1.10.443.10">
    <property type="entry name" value="Intergrase catalytic core"/>
    <property type="match status" value="1"/>
</dbReference>
<dbReference type="InterPro" id="IPR050808">
    <property type="entry name" value="Phage_Integrase"/>
</dbReference>
<evidence type="ECO:0000256" key="3">
    <source>
        <dbReference type="ARBA" id="ARBA00023125"/>
    </source>
</evidence>
<dbReference type="SUPFAM" id="SSF56349">
    <property type="entry name" value="DNA breaking-rejoining enzymes"/>
    <property type="match status" value="1"/>
</dbReference>
<dbReference type="InterPro" id="IPR025166">
    <property type="entry name" value="Integrase_DNA_bind_dom"/>
</dbReference>
<organism evidence="6 7">
    <name type="scientific">Acinetobacter corruptisaponis</name>
    <dbReference type="NCBI Taxonomy" id="3045147"/>
    <lineage>
        <taxon>Bacteria</taxon>
        <taxon>Pseudomonadati</taxon>
        <taxon>Pseudomonadota</taxon>
        <taxon>Gammaproteobacteria</taxon>
        <taxon>Moraxellales</taxon>
        <taxon>Moraxellaceae</taxon>
        <taxon>Acinetobacter</taxon>
    </lineage>
</organism>
<sequence length="391" mass="44774">MNVSLKIPSSALDMNNYPLPEGKSKHEYSVNGIKGLRIVVSTKSTTFLWRYSFARKKCSMVLGKYPEISIYQAIELITQYQVLLDKGINPDAEQRRQQSTPTFAYFVTHIYLPTVQPYKRSYKDDESRIRTHLIQILGKLLINGITVPMVSSALIECQQKGLSNATVNRIRALLSSIFNMAIEHEWITTNPVSRVRKFKENNLIERYLNDTEMQRLDRVLIQPAQFSIDNLIIVAIVRFLLLTGVRKREAMDLQWSDVDTETGVWLLKHNKAGKARQIPLSSEALKIICSMPKRCPYVFANPETLQPYADIRKTFEKILKAADIDKIRIHDLRHNFASMAVNSGESLYVVQKLLGHSSPITTQRYAHVQHDTLRNASEKIAQSIRQTNRAS</sequence>
<dbReference type="RefSeq" id="WP_283269188.1">
    <property type="nucleotide sequence ID" value="NZ_CP125669.1"/>
</dbReference>
<keyword evidence="3" id="KW-0238">DNA-binding</keyword>
<evidence type="ECO:0000259" key="5">
    <source>
        <dbReference type="PROSITE" id="PS51898"/>
    </source>
</evidence>
<evidence type="ECO:0000256" key="1">
    <source>
        <dbReference type="ARBA" id="ARBA00008857"/>
    </source>
</evidence>
<dbReference type="CDD" id="cd00796">
    <property type="entry name" value="INT_Rci_Hp1_C"/>
    <property type="match status" value="1"/>
</dbReference>
<gene>
    <name evidence="6" type="ORF">QLH32_08765</name>
</gene>
<dbReference type="Gene3D" id="3.30.160.390">
    <property type="entry name" value="Integrase, DNA-binding domain"/>
    <property type="match status" value="1"/>
</dbReference>
<dbReference type="InterPro" id="IPR010998">
    <property type="entry name" value="Integrase_recombinase_N"/>
</dbReference>
<name>A0ABY8SAI0_9GAMM</name>
<evidence type="ECO:0000256" key="2">
    <source>
        <dbReference type="ARBA" id="ARBA00022908"/>
    </source>
</evidence>
<dbReference type="Pfam" id="PF13356">
    <property type="entry name" value="Arm-DNA-bind_3"/>
    <property type="match status" value="1"/>
</dbReference>
<dbReference type="InterPro" id="IPR053876">
    <property type="entry name" value="Phage_int_M"/>
</dbReference>
<evidence type="ECO:0000313" key="7">
    <source>
        <dbReference type="Proteomes" id="UP001229836"/>
    </source>
</evidence>
<keyword evidence="7" id="KW-1185">Reference proteome</keyword>
<dbReference type="InterPro" id="IPR038488">
    <property type="entry name" value="Integrase_DNA-bd_sf"/>
</dbReference>
<dbReference type="PROSITE" id="PS51898">
    <property type="entry name" value="TYR_RECOMBINASE"/>
    <property type="match status" value="1"/>
</dbReference>
<proteinExistence type="inferred from homology"/>
<evidence type="ECO:0000256" key="4">
    <source>
        <dbReference type="ARBA" id="ARBA00023172"/>
    </source>
</evidence>